<dbReference type="AlphaFoldDB" id="A0A8H8RHB8"/>
<dbReference type="Gene3D" id="1.20.120.350">
    <property type="entry name" value="Voltage-gated potassium channels. Chain C"/>
    <property type="match status" value="1"/>
</dbReference>
<dbReference type="InterPro" id="IPR027359">
    <property type="entry name" value="Volt_channel_dom_sf"/>
</dbReference>
<evidence type="ECO:0000256" key="1">
    <source>
        <dbReference type="ARBA" id="ARBA00004651"/>
    </source>
</evidence>
<keyword evidence="10 15" id="KW-0472">Membrane</keyword>
<evidence type="ECO:0000259" key="16">
    <source>
        <dbReference type="Pfam" id="PF00520"/>
    </source>
</evidence>
<evidence type="ECO:0000256" key="6">
    <source>
        <dbReference type="ARBA" id="ARBA00022882"/>
    </source>
</evidence>
<evidence type="ECO:0000256" key="2">
    <source>
        <dbReference type="ARBA" id="ARBA00015897"/>
    </source>
</evidence>
<evidence type="ECO:0000256" key="10">
    <source>
        <dbReference type="ARBA" id="ARBA00023136"/>
    </source>
</evidence>
<dbReference type="Pfam" id="PF00520">
    <property type="entry name" value="Ion_trans"/>
    <property type="match status" value="1"/>
</dbReference>
<comment type="caution">
    <text evidence="17">The sequence shown here is derived from an EMBL/GenBank/DDBJ whole genome shotgun (WGS) entry which is preliminary data.</text>
</comment>
<keyword evidence="4" id="KW-1003">Cell membrane</keyword>
<keyword evidence="6" id="KW-0851">Voltage-gated channel</keyword>
<evidence type="ECO:0000256" key="3">
    <source>
        <dbReference type="ARBA" id="ARBA00022448"/>
    </source>
</evidence>
<feature type="coiled-coil region" evidence="13">
    <location>
        <begin position="190"/>
        <end position="224"/>
    </location>
</feature>
<proteinExistence type="predicted"/>
<dbReference type="GO" id="GO:0034702">
    <property type="term" value="C:monoatomic ion channel complex"/>
    <property type="evidence" value="ECO:0007669"/>
    <property type="project" value="UniProtKB-KW"/>
</dbReference>
<evidence type="ECO:0000313" key="18">
    <source>
        <dbReference type="Proteomes" id="UP000443090"/>
    </source>
</evidence>
<dbReference type="PANTHER" id="PTHR46480">
    <property type="entry name" value="F20B24.22"/>
    <property type="match status" value="1"/>
</dbReference>
<dbReference type="InterPro" id="IPR005821">
    <property type="entry name" value="Ion_trans_dom"/>
</dbReference>
<keyword evidence="5 15" id="KW-0812">Transmembrane</keyword>
<keyword evidence="9" id="KW-0406">Ion transport</keyword>
<evidence type="ECO:0000313" key="17">
    <source>
        <dbReference type="EMBL" id="TVY34236.1"/>
    </source>
</evidence>
<dbReference type="Proteomes" id="UP000443090">
    <property type="component" value="Unassembled WGS sequence"/>
</dbReference>
<reference evidence="17 18" key="1">
    <citation type="submission" date="2018-05" db="EMBL/GenBank/DDBJ databases">
        <title>Genome sequencing and assembly of the regulated plant pathogen Lachnellula willkommii and related sister species for the development of diagnostic species identification markers.</title>
        <authorList>
            <person name="Giroux E."/>
            <person name="Bilodeau G."/>
        </authorList>
    </citation>
    <scope>NUCLEOTIDE SEQUENCE [LARGE SCALE GENOMIC DNA]</scope>
    <source>
        <strain evidence="17 18">CBS 160.35</strain>
    </source>
</reference>
<feature type="domain" description="Ion transport" evidence="16">
    <location>
        <begin position="107"/>
        <end position="188"/>
    </location>
</feature>
<dbReference type="InterPro" id="IPR031846">
    <property type="entry name" value="Hvcn1"/>
</dbReference>
<feature type="region of interest" description="Disordered" evidence="14">
    <location>
        <begin position="1"/>
        <end position="44"/>
    </location>
</feature>
<evidence type="ECO:0000256" key="14">
    <source>
        <dbReference type="SAM" id="MobiDB-lite"/>
    </source>
</evidence>
<keyword evidence="3" id="KW-0813">Transport</keyword>
<dbReference type="EMBL" id="QGMI01001200">
    <property type="protein sequence ID" value="TVY34236.1"/>
    <property type="molecule type" value="Genomic_DNA"/>
</dbReference>
<feature type="transmembrane region" description="Helical" evidence="15">
    <location>
        <begin position="74"/>
        <end position="96"/>
    </location>
</feature>
<keyword evidence="8 13" id="KW-0175">Coiled coil</keyword>
<feature type="compositionally biased region" description="Low complexity" evidence="14">
    <location>
        <begin position="1"/>
        <end position="16"/>
    </location>
</feature>
<dbReference type="OrthoDB" id="427456at2759"/>
<evidence type="ECO:0000256" key="8">
    <source>
        <dbReference type="ARBA" id="ARBA00023054"/>
    </source>
</evidence>
<accession>A0A8H8RHB8</accession>
<protein>
    <recommendedName>
        <fullName evidence="2">Voltage-gated hydrogen channel 1</fullName>
    </recommendedName>
    <alternativeName>
        <fullName evidence="12">Hydrogen voltage-gated channel 1</fullName>
    </alternativeName>
</protein>
<feature type="transmembrane region" description="Helical" evidence="15">
    <location>
        <begin position="116"/>
        <end position="136"/>
    </location>
</feature>
<evidence type="ECO:0000256" key="11">
    <source>
        <dbReference type="ARBA" id="ARBA00023303"/>
    </source>
</evidence>
<feature type="transmembrane region" description="Helical" evidence="15">
    <location>
        <begin position="148"/>
        <end position="167"/>
    </location>
</feature>
<name>A0A8H8RHB8_9HELO</name>
<dbReference type="GO" id="GO:0005886">
    <property type="term" value="C:plasma membrane"/>
    <property type="evidence" value="ECO:0007669"/>
    <property type="project" value="UniProtKB-SubCell"/>
</dbReference>
<evidence type="ECO:0000256" key="13">
    <source>
        <dbReference type="SAM" id="Coils"/>
    </source>
</evidence>
<evidence type="ECO:0000256" key="9">
    <source>
        <dbReference type="ARBA" id="ARBA00023065"/>
    </source>
</evidence>
<evidence type="ECO:0000256" key="4">
    <source>
        <dbReference type="ARBA" id="ARBA00022475"/>
    </source>
</evidence>
<evidence type="ECO:0000256" key="7">
    <source>
        <dbReference type="ARBA" id="ARBA00022989"/>
    </source>
</evidence>
<keyword evidence="18" id="KW-1185">Reference proteome</keyword>
<keyword evidence="11" id="KW-0407">Ion channel</keyword>
<evidence type="ECO:0000256" key="15">
    <source>
        <dbReference type="SAM" id="Phobius"/>
    </source>
</evidence>
<comment type="subcellular location">
    <subcellularLocation>
        <location evidence="1">Cell membrane</location>
        <topology evidence="1">Multi-pass membrane protein</topology>
    </subcellularLocation>
</comment>
<keyword evidence="7 15" id="KW-1133">Transmembrane helix</keyword>
<gene>
    <name evidence="17" type="primary">hvcn1</name>
    <name evidence="17" type="ORF">LOCC1_G007351</name>
</gene>
<organism evidence="17 18">
    <name type="scientific">Lachnellula occidentalis</name>
    <dbReference type="NCBI Taxonomy" id="215460"/>
    <lineage>
        <taxon>Eukaryota</taxon>
        <taxon>Fungi</taxon>
        <taxon>Dikarya</taxon>
        <taxon>Ascomycota</taxon>
        <taxon>Pezizomycotina</taxon>
        <taxon>Leotiomycetes</taxon>
        <taxon>Helotiales</taxon>
        <taxon>Lachnaceae</taxon>
        <taxon>Lachnellula</taxon>
    </lineage>
</organism>
<dbReference type="PANTHER" id="PTHR46480:SF1">
    <property type="entry name" value="VOLTAGE-GATED HYDROGEN CHANNEL 1"/>
    <property type="match status" value="1"/>
</dbReference>
<dbReference type="GO" id="GO:0030171">
    <property type="term" value="F:voltage-gated proton channel activity"/>
    <property type="evidence" value="ECO:0007669"/>
    <property type="project" value="InterPro"/>
</dbReference>
<feature type="compositionally biased region" description="Low complexity" evidence="14">
    <location>
        <begin position="28"/>
        <end position="41"/>
    </location>
</feature>
<sequence>MPYEASSSSTQPLLSSNHGQDQDHDFLPSPTNSSNSSTFSSQTHPRLTLRRFKTAYTTSRNTLKTFLSTRAQHYTVLALVSCDLLGIFADIIINLYQCDAGATNAKWDEVRDGLGIAGLVFSCLFLAELGASIWAFGLRYFNSWFHCFDAAVIIAGFIVDVLLHGILEEVASLVVVLRLWRFFKIIEEFSVGAEEQMDGLELRIDQLESENLNLRRELKRVMGQKGTLDEEENAGFRGEC</sequence>
<evidence type="ECO:0000256" key="12">
    <source>
        <dbReference type="ARBA" id="ARBA00031989"/>
    </source>
</evidence>
<evidence type="ECO:0000256" key="5">
    <source>
        <dbReference type="ARBA" id="ARBA00022692"/>
    </source>
</evidence>